<gene>
    <name evidence="1" type="ORF">BJY24_005022</name>
</gene>
<protein>
    <submittedName>
        <fullName evidence="1">Uncharacterized protein</fullName>
    </submittedName>
</protein>
<evidence type="ECO:0000313" key="2">
    <source>
        <dbReference type="Proteomes" id="UP000540412"/>
    </source>
</evidence>
<reference evidence="1 2" key="1">
    <citation type="submission" date="2020-08" db="EMBL/GenBank/DDBJ databases">
        <title>Sequencing the genomes of 1000 actinobacteria strains.</title>
        <authorList>
            <person name="Klenk H.-P."/>
        </authorList>
    </citation>
    <scope>NUCLEOTIDE SEQUENCE [LARGE SCALE GENOMIC DNA]</scope>
    <source>
        <strain evidence="1 2">DSM 43582</strain>
    </source>
</reference>
<dbReference type="AlphaFoldDB" id="A0A7W9UKZ0"/>
<keyword evidence="2" id="KW-1185">Reference proteome</keyword>
<comment type="caution">
    <text evidence="1">The sequence shown here is derived from an EMBL/GenBank/DDBJ whole genome shotgun (WGS) entry which is preliminary data.</text>
</comment>
<name>A0A7W9UKZ0_9NOCA</name>
<accession>A0A7W9UKZ0</accession>
<dbReference type="RefSeq" id="WP_040752471.1">
    <property type="nucleotide sequence ID" value="NZ_JACHIT010000002.1"/>
</dbReference>
<proteinExistence type="predicted"/>
<dbReference type="EMBL" id="JACHIT010000002">
    <property type="protein sequence ID" value="MBB5916110.1"/>
    <property type="molecule type" value="Genomic_DNA"/>
</dbReference>
<dbReference type="Proteomes" id="UP000540412">
    <property type="component" value="Unassembled WGS sequence"/>
</dbReference>
<evidence type="ECO:0000313" key="1">
    <source>
        <dbReference type="EMBL" id="MBB5916110.1"/>
    </source>
</evidence>
<organism evidence="1 2">
    <name type="scientific">Nocardia transvalensis</name>
    <dbReference type="NCBI Taxonomy" id="37333"/>
    <lineage>
        <taxon>Bacteria</taxon>
        <taxon>Bacillati</taxon>
        <taxon>Actinomycetota</taxon>
        <taxon>Actinomycetes</taxon>
        <taxon>Mycobacteriales</taxon>
        <taxon>Nocardiaceae</taxon>
        <taxon>Nocardia</taxon>
    </lineage>
</organism>
<sequence length="187" mass="20838">MRILNVLPKAEQRREPADQHEPDYLAWLSGGDTAFAMFFKQDAPRVAALDDPWTLEGLQTAVATARETFPDYRAVVAPENRSAIDRFGRFVGEVFVRRFEGHWCNMPDNAPAGVDFWPMVECGGYLACITPHSQLEIAVVEGRMPNLSAAPDGILTGLFDSVQRSYHKWVTADRPSLDVWATAKLAS</sequence>